<organism evidence="5 6">
    <name type="scientific">Rheinheimera tilapiae</name>
    <dbReference type="NCBI Taxonomy" id="875043"/>
    <lineage>
        <taxon>Bacteria</taxon>
        <taxon>Pseudomonadati</taxon>
        <taxon>Pseudomonadota</taxon>
        <taxon>Gammaproteobacteria</taxon>
        <taxon>Chromatiales</taxon>
        <taxon>Chromatiaceae</taxon>
        <taxon>Rheinheimera</taxon>
    </lineage>
</organism>
<keyword evidence="6" id="KW-1185">Reference proteome</keyword>
<evidence type="ECO:0000256" key="4">
    <source>
        <dbReference type="HAMAP-Rule" id="MF_01632"/>
    </source>
</evidence>
<dbReference type="PANTHER" id="PTHR38683">
    <property type="entry name" value="CHORISMATE PYRUVATE-LYASE"/>
    <property type="match status" value="1"/>
</dbReference>
<gene>
    <name evidence="4" type="primary">ubiC</name>
    <name evidence="5" type="ORF">ACFFJP_14485</name>
</gene>
<dbReference type="EC" id="4.1.3.40" evidence="4"/>
<keyword evidence="3 4" id="KW-0456">Lyase</keyword>
<name>A0ABV6BF62_9GAMM</name>
<dbReference type="Gene3D" id="3.40.1410.10">
    <property type="entry name" value="Chorismate lyase-like"/>
    <property type="match status" value="1"/>
</dbReference>
<evidence type="ECO:0000313" key="5">
    <source>
        <dbReference type="EMBL" id="MFC0049500.1"/>
    </source>
</evidence>
<dbReference type="SUPFAM" id="SSF64288">
    <property type="entry name" value="Chorismate lyase-like"/>
    <property type="match status" value="1"/>
</dbReference>
<comment type="caution">
    <text evidence="5">The sequence shown here is derived from an EMBL/GenBank/DDBJ whole genome shotgun (WGS) entry which is preliminary data.</text>
</comment>
<comment type="caution">
    <text evidence="4">Lacks conserved residue(s) required for the propagation of feature annotation.</text>
</comment>
<evidence type="ECO:0000313" key="6">
    <source>
        <dbReference type="Proteomes" id="UP001589813"/>
    </source>
</evidence>
<evidence type="ECO:0000256" key="3">
    <source>
        <dbReference type="ARBA" id="ARBA00023239"/>
    </source>
</evidence>
<protein>
    <recommendedName>
        <fullName evidence="4">Probable chorismate pyruvate-lyase</fullName>
        <shortName evidence="4">CL</shortName>
        <shortName evidence="4">CPL</shortName>
        <ecNumber evidence="4">4.1.3.40</ecNumber>
    </recommendedName>
</protein>
<feature type="binding site" evidence="4">
    <location>
        <position position="112"/>
    </location>
    <ligand>
        <name>substrate</name>
    </ligand>
</feature>
<dbReference type="RefSeq" id="WP_377245456.1">
    <property type="nucleotide sequence ID" value="NZ_JBHLXP010000003.1"/>
</dbReference>
<evidence type="ECO:0000256" key="1">
    <source>
        <dbReference type="ARBA" id="ARBA00022490"/>
    </source>
</evidence>
<comment type="similarity">
    <text evidence="4">Belongs to the UbiC family.</text>
</comment>
<dbReference type="HAMAP" id="MF_01632">
    <property type="entry name" value="UbiC"/>
    <property type="match status" value="1"/>
</dbReference>
<comment type="function">
    <text evidence="4">Removes the pyruvyl group from chorismate, with concomitant aromatization of the ring, to provide 4-hydroxybenzoate (4HB) for the ubiquinone pathway.</text>
</comment>
<sequence>MNDVDMAPIWQANWSENKPEGIAPIWLDWLLEAGSLTARLQRTGRAFSLNLVRQQDIELPAFLQQRWHTGRGLLREVVLLLDQQPCIYAQSFLPDHTVSALQPLATLGAVPLGHYIFTQPELSRSAIEIADFAEGLQLPGLGVLPQLWGRRSYFTLSQHELLVQELYLPALTEFIRI</sequence>
<dbReference type="Pfam" id="PF04345">
    <property type="entry name" value="Chor_lyase"/>
    <property type="match status" value="1"/>
</dbReference>
<evidence type="ECO:0000256" key="2">
    <source>
        <dbReference type="ARBA" id="ARBA00022688"/>
    </source>
</evidence>
<comment type="catalytic activity">
    <reaction evidence="4">
        <text>chorismate = 4-hydroxybenzoate + pyruvate</text>
        <dbReference type="Rhea" id="RHEA:16505"/>
        <dbReference type="ChEBI" id="CHEBI:15361"/>
        <dbReference type="ChEBI" id="CHEBI:17879"/>
        <dbReference type="ChEBI" id="CHEBI:29748"/>
        <dbReference type="EC" id="4.1.3.40"/>
    </reaction>
</comment>
<dbReference type="InterPro" id="IPR007440">
    <property type="entry name" value="Chorismate--pyruvate_lyase"/>
</dbReference>
<accession>A0ABV6BF62</accession>
<dbReference type="Proteomes" id="UP001589813">
    <property type="component" value="Unassembled WGS sequence"/>
</dbReference>
<reference evidence="5 6" key="1">
    <citation type="submission" date="2024-09" db="EMBL/GenBank/DDBJ databases">
        <authorList>
            <person name="Sun Q."/>
            <person name="Mori K."/>
        </authorList>
    </citation>
    <scope>NUCLEOTIDE SEQUENCE [LARGE SCALE GENOMIC DNA]</scope>
    <source>
        <strain evidence="5 6">KCTC 23315</strain>
    </source>
</reference>
<dbReference type="PANTHER" id="PTHR38683:SF1">
    <property type="entry name" value="CHORISMATE PYRUVATE-LYASE"/>
    <property type="match status" value="1"/>
</dbReference>
<feature type="binding site" evidence="4">
    <location>
        <position position="75"/>
    </location>
    <ligand>
        <name>substrate</name>
    </ligand>
</feature>
<dbReference type="GO" id="GO:0016829">
    <property type="term" value="F:lyase activity"/>
    <property type="evidence" value="ECO:0007669"/>
    <property type="project" value="UniProtKB-KW"/>
</dbReference>
<feature type="binding site" evidence="4">
    <location>
        <position position="165"/>
    </location>
    <ligand>
        <name>substrate</name>
    </ligand>
</feature>
<comment type="subcellular location">
    <subcellularLocation>
        <location evidence="4">Cytoplasm</location>
    </subcellularLocation>
</comment>
<comment type="pathway">
    <text evidence="4">Cofactor biosynthesis; ubiquinone biosynthesis.</text>
</comment>
<keyword evidence="4" id="KW-0670">Pyruvate</keyword>
<dbReference type="EMBL" id="JBHLXP010000003">
    <property type="protein sequence ID" value="MFC0049500.1"/>
    <property type="molecule type" value="Genomic_DNA"/>
</dbReference>
<proteinExistence type="inferred from homology"/>
<keyword evidence="1 4" id="KW-0963">Cytoplasm</keyword>
<dbReference type="InterPro" id="IPR028978">
    <property type="entry name" value="Chorismate_lyase_/UTRA_dom_sf"/>
</dbReference>
<keyword evidence="2 4" id="KW-0831">Ubiquinone biosynthesis</keyword>